<evidence type="ECO:0000256" key="1">
    <source>
        <dbReference type="PROSITE-ProRule" id="PRU00339"/>
    </source>
</evidence>
<dbReference type="VEuPathDB" id="MicrosporidiaDB:CWI36_0039p0080"/>
<dbReference type="AlphaFoldDB" id="A0A4Q9LFF9"/>
<name>A0A4Q9LFF9_9MICR</name>
<evidence type="ECO:0008006" key="4">
    <source>
        <dbReference type="Google" id="ProtNLM"/>
    </source>
</evidence>
<dbReference type="SMART" id="SM00028">
    <property type="entry name" value="TPR"/>
    <property type="match status" value="2"/>
</dbReference>
<dbReference type="EMBL" id="PIXR01000434">
    <property type="protein sequence ID" value="TBU06727.1"/>
    <property type="molecule type" value="Genomic_DNA"/>
</dbReference>
<keyword evidence="1" id="KW-0802">TPR repeat</keyword>
<dbReference type="Pfam" id="PF13181">
    <property type="entry name" value="TPR_8"/>
    <property type="match status" value="1"/>
</dbReference>
<sequence>MQNLYKEIKINILKKDYSYALQQCDIGLSISEEDELYFLKAYILAERSDDLNDIEESIELYKKLPLEEKYLQGIVKSLNKKFLLTSEKLEEENLVYYKFLCDKYFENNKIEKYQELIKKTLEQLSEGEKYVEFLCDIKIEKERYFGEYFIIIKEIYTKFCYEIYKKRVLFSEKEIKNKIRLEKERIKIDLVAENINQEIFYFDILKLHIADIYLEFDKTKKEKIDNFIKSVKKNESIENIINLYRMDFGENRSFQPFFIDLNTEYLIEQSLFSMCLKINYTIQQKDLKNISVIQSIIKYYESVDCLKFKTSRIYDFLVKLYFDYKMFDEINDVKNKVSFEDLETLYMIIFALNECVDFENSLEYIFQNNIDEMIIFNLENNYLDCNKNFSDNENISLNEKLMKIRIKNTDSIKIEIIGSNFKCATDYETKKTEFKTYVNDKFIKFYERLEKNKSKLKIIDDKTKETLKKIIEEIFYVSICSKIEFRRQNFFELYDSYIFDKDSNFYFFKAILSDNFDDKIAFLEMSVQKNRLNHRANYKLGELQDNLDKKIYYFELAFNDSKNYAVDLALCYNIKYGTKKAISFLENNFVYRKNQFAYFFELGKLYFKENEFLKAENSFQKAISIKEDFECYVYLADSLEELNRFENSILILEKSMFKFKSHVLILKKIKLLNILGNSEESLFEINRLNSEINNSEFNFDKNEIQIVRECLNFEKLTSYNNIMRKTPNEFNKYFEDCQKLLKAEYKIFKDFILKLKIDFYIFMDKKNELEDEFYIQSQFILNSIKFKDKFIRNEINSDFEDIIVTKFIKNSSLIQRNEDFYNFIGLILLNTKESYNWFYKAIEFKNNYKSWAYLALKYLEEKDYENSFEFIERAITLNYENCLVWCIKLLICALMEPKICESIFINFLRFFEPEYSDFLYYFLEKYRWFEEVELIQNCLNISRNCETKNQIQEILIILKNNIVQKEI</sequence>
<protein>
    <recommendedName>
        <fullName evidence="4">Tetratricopeptide repeat protein</fullName>
    </recommendedName>
</protein>
<dbReference type="SUPFAM" id="SSF81901">
    <property type="entry name" value="HCP-like"/>
    <property type="match status" value="1"/>
</dbReference>
<comment type="caution">
    <text evidence="2">The sequence shown here is derived from an EMBL/GenBank/DDBJ whole genome shotgun (WGS) entry which is preliminary data.</text>
</comment>
<dbReference type="VEuPathDB" id="MicrosporidiaDB:CWI39_0434p0010"/>
<evidence type="ECO:0000313" key="2">
    <source>
        <dbReference type="EMBL" id="TBU06727.1"/>
    </source>
</evidence>
<dbReference type="PROSITE" id="PS50005">
    <property type="entry name" value="TPR"/>
    <property type="match status" value="2"/>
</dbReference>
<feature type="repeat" description="TPR" evidence="1">
    <location>
        <begin position="596"/>
        <end position="629"/>
    </location>
</feature>
<feature type="repeat" description="TPR" evidence="1">
    <location>
        <begin position="848"/>
        <end position="881"/>
    </location>
</feature>
<proteinExistence type="predicted"/>
<dbReference type="InterPro" id="IPR019734">
    <property type="entry name" value="TPR_rpt"/>
</dbReference>
<dbReference type="SUPFAM" id="SSF48452">
    <property type="entry name" value="TPR-like"/>
    <property type="match status" value="1"/>
</dbReference>
<accession>A0A4Q9LFF9</accession>
<organism evidence="2 3">
    <name type="scientific">Hamiltosporidium magnivora</name>
    <dbReference type="NCBI Taxonomy" id="148818"/>
    <lineage>
        <taxon>Eukaryota</taxon>
        <taxon>Fungi</taxon>
        <taxon>Fungi incertae sedis</taxon>
        <taxon>Microsporidia</taxon>
        <taxon>Dubosqiidae</taxon>
        <taxon>Hamiltosporidium</taxon>
    </lineage>
</organism>
<dbReference type="Gene3D" id="1.25.40.10">
    <property type="entry name" value="Tetratricopeptide repeat domain"/>
    <property type="match status" value="1"/>
</dbReference>
<dbReference type="InterPro" id="IPR011990">
    <property type="entry name" value="TPR-like_helical_dom_sf"/>
</dbReference>
<gene>
    <name evidence="2" type="ORF">CWI39_0434p0010</name>
</gene>
<dbReference type="Proteomes" id="UP000293045">
    <property type="component" value="Unassembled WGS sequence"/>
</dbReference>
<evidence type="ECO:0000313" key="3">
    <source>
        <dbReference type="Proteomes" id="UP000293045"/>
    </source>
</evidence>
<reference evidence="2 3" key="1">
    <citation type="submission" date="2017-12" db="EMBL/GenBank/DDBJ databases">
        <authorList>
            <person name="Pombert J.-F."/>
            <person name="Haag K.L."/>
            <person name="Ebert D."/>
        </authorList>
    </citation>
    <scope>NUCLEOTIDE SEQUENCE [LARGE SCALE GENOMIC DNA]</scope>
    <source>
        <strain evidence="2">IL-BN-2</strain>
    </source>
</reference>